<proteinExistence type="predicted"/>
<name>A0A075G7E8_9EURY</name>
<organism evidence="2">
    <name type="scientific">uncultured marine group II/III euryarchaeote KM3_109_A02</name>
    <dbReference type="NCBI Taxonomy" id="1457849"/>
    <lineage>
        <taxon>Archaea</taxon>
        <taxon>Methanobacteriati</taxon>
        <taxon>Methanobacteriota</taxon>
        <taxon>environmental samples</taxon>
    </lineage>
</organism>
<feature type="transmembrane region" description="Helical" evidence="1">
    <location>
        <begin position="412"/>
        <end position="432"/>
    </location>
</feature>
<evidence type="ECO:0000313" key="2">
    <source>
        <dbReference type="EMBL" id="AIE99329.1"/>
    </source>
</evidence>
<reference evidence="2" key="1">
    <citation type="journal article" date="2014" name="Genome Biol. Evol.">
        <title>Pangenome evidence for extensive interdomain horizontal transfer affecting lineage core and shell genes in uncultured planktonic thaumarchaeota and euryarchaeota.</title>
        <authorList>
            <person name="Deschamps P."/>
            <person name="Zivanovic Y."/>
            <person name="Moreira D."/>
            <person name="Rodriguez-Valera F."/>
            <person name="Lopez-Garcia P."/>
        </authorList>
    </citation>
    <scope>NUCLEOTIDE SEQUENCE</scope>
</reference>
<accession>A0A075G7E8</accession>
<evidence type="ECO:0000256" key="1">
    <source>
        <dbReference type="SAM" id="Phobius"/>
    </source>
</evidence>
<keyword evidence="1" id="KW-0812">Transmembrane</keyword>
<protein>
    <recommendedName>
        <fullName evidence="3">DUF4350 domain-containing protein</fullName>
    </recommendedName>
</protein>
<keyword evidence="1" id="KW-0472">Membrane</keyword>
<evidence type="ECO:0008006" key="3">
    <source>
        <dbReference type="Google" id="ProtNLM"/>
    </source>
</evidence>
<dbReference type="AlphaFoldDB" id="A0A075G7E8"/>
<feature type="transmembrane region" description="Helical" evidence="1">
    <location>
        <begin position="12"/>
        <end position="35"/>
    </location>
</feature>
<sequence>MAEEDEGSFQFGTYIVGAIAVTIVMLLLLPMLFVIGKSTAYSAYEEEELYQISDMRESLGADGEGYFIANTMSTPMLVNDWKDPHRTMLLIIAPEKPIDETEADAIYDFVTQKGGKVIVAADGTNANRLASKFGVTYFGFPLQDENQHYLEYDQENDPFYPSWLNVWSVAAVGEDVNEMQAGAANRGCSEFQIINKNPTSCRIPIMFRSPTGMKFEPSERDTTHPDERDVSILATASSSAFIDLMGDGDASNPMNPAPGDLALIIRVDYNNITAYDQVREGQSSIGGDVGEMGVTGSIVFVSDEEAFSNRLWTLGEATGGERRLSESCEGVVGSCWMQDVHDNNMWLGNEVYYNLLIHSMMEHDNLQLSGEIRLENSNFQVVFDESRHITGVVSAPFVESMGTVVLLTSNNFLKWLVVLNVGLLLLVAMMVVPQKENWRHVFDLTKFNQRPNKLDPGSYRLRVKQALITKIRVHHDLTRDEMASKQPSEVQSMIGDPRLVELVYSESKTYSPQELRKMMQAIRRWGKRN</sequence>
<dbReference type="EMBL" id="KF900560">
    <property type="protein sequence ID" value="AIE99329.1"/>
    <property type="molecule type" value="Genomic_DNA"/>
</dbReference>
<keyword evidence="1" id="KW-1133">Transmembrane helix</keyword>